<gene>
    <name evidence="2" type="ORF">N656DRAFT_599541</name>
</gene>
<feature type="compositionally biased region" description="Polar residues" evidence="1">
    <location>
        <begin position="19"/>
        <end position="31"/>
    </location>
</feature>
<feature type="compositionally biased region" description="Basic and acidic residues" evidence="1">
    <location>
        <begin position="340"/>
        <end position="355"/>
    </location>
</feature>
<feature type="region of interest" description="Disordered" evidence="1">
    <location>
        <begin position="325"/>
        <end position="421"/>
    </location>
</feature>
<dbReference type="RefSeq" id="XP_064671364.1">
    <property type="nucleotide sequence ID" value="XM_064810247.1"/>
</dbReference>
<organism evidence="2 3">
    <name type="scientific">Canariomyces notabilis</name>
    <dbReference type="NCBI Taxonomy" id="2074819"/>
    <lineage>
        <taxon>Eukaryota</taxon>
        <taxon>Fungi</taxon>
        <taxon>Dikarya</taxon>
        <taxon>Ascomycota</taxon>
        <taxon>Pezizomycotina</taxon>
        <taxon>Sordariomycetes</taxon>
        <taxon>Sordariomycetidae</taxon>
        <taxon>Sordariales</taxon>
        <taxon>Chaetomiaceae</taxon>
        <taxon>Canariomyces</taxon>
    </lineage>
</organism>
<comment type="caution">
    <text evidence="2">The sequence shown here is derived from an EMBL/GenBank/DDBJ whole genome shotgun (WGS) entry which is preliminary data.</text>
</comment>
<name>A0AAN6TG33_9PEZI</name>
<dbReference type="EMBL" id="MU853338">
    <property type="protein sequence ID" value="KAK4113794.1"/>
    <property type="molecule type" value="Genomic_DNA"/>
</dbReference>
<dbReference type="GeneID" id="89934372"/>
<feature type="region of interest" description="Disordered" evidence="1">
    <location>
        <begin position="1"/>
        <end position="60"/>
    </location>
</feature>
<evidence type="ECO:0000313" key="3">
    <source>
        <dbReference type="Proteomes" id="UP001302812"/>
    </source>
</evidence>
<keyword evidence="3" id="KW-1185">Reference proteome</keyword>
<evidence type="ECO:0000313" key="2">
    <source>
        <dbReference type="EMBL" id="KAK4113794.1"/>
    </source>
</evidence>
<sequence>MADSASWLRPFARSRGTAIPTSNPGQHDNTNPAAATSRAPAPAMEPSSSSTLSPTRVRGGPAVRRVKSLLSLGGSGSSNKGRIHVPAPAPIWMLPLTELELDGDGDLYGAGVSGSRGSRCGGSLTTWHNPNLMQMVETLRAVMIAKRNALEGIPVCYNSHVLALIEGFAHVTEQLREKDEAFAELKNIREKELEQFRSVSEEWVRREEGYKAEVKRLELVLAKESKDGVASVAMARQGSLVDRAGSKRFRARVERISKSVEHDVVGTDARRQLGAQPVDFEEATTSYKVSGSIPQILDSNRDVLMSRLLVRQAIEEKRLLGEQGQMLPAPARARHAQHQRALEVHRSTMKSRKEFSSSSASSSPTDGQVGPERGLQNSQDIDCADTPNDKHSLTKPHRAVSFELGPPRSPDSEGSGKPLST</sequence>
<feature type="compositionally biased region" description="Low complexity" evidence="1">
    <location>
        <begin position="32"/>
        <end position="50"/>
    </location>
</feature>
<dbReference type="AlphaFoldDB" id="A0AAN6TG33"/>
<dbReference type="Proteomes" id="UP001302812">
    <property type="component" value="Unassembled WGS sequence"/>
</dbReference>
<protein>
    <submittedName>
        <fullName evidence="2">Uncharacterized protein</fullName>
    </submittedName>
</protein>
<proteinExistence type="predicted"/>
<reference evidence="2" key="1">
    <citation type="journal article" date="2023" name="Mol. Phylogenet. Evol.">
        <title>Genome-scale phylogeny and comparative genomics of the fungal order Sordariales.</title>
        <authorList>
            <person name="Hensen N."/>
            <person name="Bonometti L."/>
            <person name="Westerberg I."/>
            <person name="Brannstrom I.O."/>
            <person name="Guillou S."/>
            <person name="Cros-Aarteil S."/>
            <person name="Calhoun S."/>
            <person name="Haridas S."/>
            <person name="Kuo A."/>
            <person name="Mondo S."/>
            <person name="Pangilinan J."/>
            <person name="Riley R."/>
            <person name="LaButti K."/>
            <person name="Andreopoulos B."/>
            <person name="Lipzen A."/>
            <person name="Chen C."/>
            <person name="Yan M."/>
            <person name="Daum C."/>
            <person name="Ng V."/>
            <person name="Clum A."/>
            <person name="Steindorff A."/>
            <person name="Ohm R.A."/>
            <person name="Martin F."/>
            <person name="Silar P."/>
            <person name="Natvig D.O."/>
            <person name="Lalanne C."/>
            <person name="Gautier V."/>
            <person name="Ament-Velasquez S.L."/>
            <person name="Kruys A."/>
            <person name="Hutchinson M.I."/>
            <person name="Powell A.J."/>
            <person name="Barry K."/>
            <person name="Miller A.N."/>
            <person name="Grigoriev I.V."/>
            <person name="Debuchy R."/>
            <person name="Gladieux P."/>
            <person name="Hiltunen Thoren M."/>
            <person name="Johannesson H."/>
        </authorList>
    </citation>
    <scope>NUCLEOTIDE SEQUENCE</scope>
    <source>
        <strain evidence="2">CBS 508.74</strain>
    </source>
</reference>
<accession>A0AAN6TG33</accession>
<evidence type="ECO:0000256" key="1">
    <source>
        <dbReference type="SAM" id="MobiDB-lite"/>
    </source>
</evidence>
<reference evidence="2" key="2">
    <citation type="submission" date="2023-05" db="EMBL/GenBank/DDBJ databases">
        <authorList>
            <consortium name="Lawrence Berkeley National Laboratory"/>
            <person name="Steindorff A."/>
            <person name="Hensen N."/>
            <person name="Bonometti L."/>
            <person name="Westerberg I."/>
            <person name="Brannstrom I.O."/>
            <person name="Guillou S."/>
            <person name="Cros-Aarteil S."/>
            <person name="Calhoun S."/>
            <person name="Haridas S."/>
            <person name="Kuo A."/>
            <person name="Mondo S."/>
            <person name="Pangilinan J."/>
            <person name="Riley R."/>
            <person name="Labutti K."/>
            <person name="Andreopoulos B."/>
            <person name="Lipzen A."/>
            <person name="Chen C."/>
            <person name="Yanf M."/>
            <person name="Daum C."/>
            <person name="Ng V."/>
            <person name="Clum A."/>
            <person name="Ohm R."/>
            <person name="Martin F."/>
            <person name="Silar P."/>
            <person name="Natvig D."/>
            <person name="Lalanne C."/>
            <person name="Gautier V."/>
            <person name="Ament-Velasquez S.L."/>
            <person name="Kruys A."/>
            <person name="Hutchinson M.I."/>
            <person name="Powell A.J."/>
            <person name="Barry K."/>
            <person name="Miller A.N."/>
            <person name="Grigoriev I.V."/>
            <person name="Debuchy R."/>
            <person name="Gladieux P."/>
            <person name="Thoren M.H."/>
            <person name="Johannesson H."/>
        </authorList>
    </citation>
    <scope>NUCLEOTIDE SEQUENCE</scope>
    <source>
        <strain evidence="2">CBS 508.74</strain>
    </source>
</reference>